<accession>A0A9D4CY73</accession>
<reference evidence="2" key="1">
    <citation type="journal article" date="2019" name="bioRxiv">
        <title>The Genome of the Zebra Mussel, Dreissena polymorpha: A Resource for Invasive Species Research.</title>
        <authorList>
            <person name="McCartney M.A."/>
            <person name="Auch B."/>
            <person name="Kono T."/>
            <person name="Mallez S."/>
            <person name="Zhang Y."/>
            <person name="Obille A."/>
            <person name="Becker A."/>
            <person name="Abrahante J.E."/>
            <person name="Garbe J."/>
            <person name="Badalamenti J.P."/>
            <person name="Herman A."/>
            <person name="Mangelson H."/>
            <person name="Liachko I."/>
            <person name="Sullivan S."/>
            <person name="Sone E.D."/>
            <person name="Koren S."/>
            <person name="Silverstein K.A.T."/>
            <person name="Beckman K.B."/>
            <person name="Gohl D.M."/>
        </authorList>
    </citation>
    <scope>NUCLEOTIDE SEQUENCE</scope>
    <source>
        <strain evidence="2">Duluth1</strain>
        <tissue evidence="2">Whole animal</tissue>
    </source>
</reference>
<evidence type="ECO:0000256" key="1">
    <source>
        <dbReference type="SAM" id="Coils"/>
    </source>
</evidence>
<protein>
    <submittedName>
        <fullName evidence="2">Uncharacterized protein</fullName>
    </submittedName>
</protein>
<gene>
    <name evidence="2" type="ORF">DPMN_042223</name>
</gene>
<name>A0A9D4CY73_DREPO</name>
<reference evidence="2" key="2">
    <citation type="submission" date="2020-11" db="EMBL/GenBank/DDBJ databases">
        <authorList>
            <person name="McCartney M.A."/>
            <person name="Auch B."/>
            <person name="Kono T."/>
            <person name="Mallez S."/>
            <person name="Becker A."/>
            <person name="Gohl D.M."/>
            <person name="Silverstein K.A.T."/>
            <person name="Koren S."/>
            <person name="Bechman K.B."/>
            <person name="Herman A."/>
            <person name="Abrahante J.E."/>
            <person name="Garbe J."/>
        </authorList>
    </citation>
    <scope>NUCLEOTIDE SEQUENCE</scope>
    <source>
        <strain evidence="2">Duluth1</strain>
        <tissue evidence="2">Whole animal</tissue>
    </source>
</reference>
<keyword evidence="1" id="KW-0175">Coiled coil</keyword>
<comment type="caution">
    <text evidence="2">The sequence shown here is derived from an EMBL/GenBank/DDBJ whole genome shotgun (WGS) entry which is preliminary data.</text>
</comment>
<keyword evidence="3" id="KW-1185">Reference proteome</keyword>
<feature type="coiled-coil region" evidence="1">
    <location>
        <begin position="2"/>
        <end position="29"/>
    </location>
</feature>
<dbReference type="EMBL" id="JAIWYP010000011">
    <property type="protein sequence ID" value="KAH3735688.1"/>
    <property type="molecule type" value="Genomic_DNA"/>
</dbReference>
<dbReference type="AlphaFoldDB" id="A0A9D4CY73"/>
<evidence type="ECO:0000313" key="2">
    <source>
        <dbReference type="EMBL" id="KAH3735688.1"/>
    </source>
</evidence>
<evidence type="ECO:0000313" key="3">
    <source>
        <dbReference type="Proteomes" id="UP000828390"/>
    </source>
</evidence>
<sequence length="283" mass="33318">MKAEINTVRKRLSVELDRLENETLQELEDVISTFRNYMTTDRGHMIDIQVTLQRLSDSVKEVCIKKNDHLFIAVEKCKQKIQQCDLFLRSVLFNDKDCFEFTNDLNNHLSKRKDLWRFKQPNKVISLQGKSKYMLKTDEQIGNICAISFLPIGVTMALDTGNGRLLMFDQQYKYVDDINVPSSSYDMCLISPREVAVCCYVRDRHVVQFYHVKHRGIFKGEVLQLPHSCVGIACHQDNLYVRSSFALYHYLINGQFVKKLYEHKENTYERYMNGIYKCFYLTK</sequence>
<proteinExistence type="predicted"/>
<dbReference type="Proteomes" id="UP000828390">
    <property type="component" value="Unassembled WGS sequence"/>
</dbReference>
<organism evidence="2 3">
    <name type="scientific">Dreissena polymorpha</name>
    <name type="common">Zebra mussel</name>
    <name type="synonym">Mytilus polymorpha</name>
    <dbReference type="NCBI Taxonomy" id="45954"/>
    <lineage>
        <taxon>Eukaryota</taxon>
        <taxon>Metazoa</taxon>
        <taxon>Spiralia</taxon>
        <taxon>Lophotrochozoa</taxon>
        <taxon>Mollusca</taxon>
        <taxon>Bivalvia</taxon>
        <taxon>Autobranchia</taxon>
        <taxon>Heteroconchia</taxon>
        <taxon>Euheterodonta</taxon>
        <taxon>Imparidentia</taxon>
        <taxon>Neoheterodontei</taxon>
        <taxon>Myida</taxon>
        <taxon>Dreissenoidea</taxon>
        <taxon>Dreissenidae</taxon>
        <taxon>Dreissena</taxon>
    </lineage>
</organism>